<comment type="caution">
    <text evidence="7">The sequence shown here is derived from an EMBL/GenBank/DDBJ whole genome shotgun (WGS) entry which is preliminary data.</text>
</comment>
<evidence type="ECO:0000313" key="8">
    <source>
        <dbReference type="Proteomes" id="UP000192277"/>
    </source>
</evidence>
<evidence type="ECO:0000256" key="2">
    <source>
        <dbReference type="ARBA" id="ARBA00022723"/>
    </source>
</evidence>
<gene>
    <name evidence="7" type="ORF">A4D02_27320</name>
</gene>
<dbReference type="RefSeq" id="WP_014219467.1">
    <property type="nucleotide sequence ID" value="NZ_LWBO01000007.1"/>
</dbReference>
<dbReference type="SUPFAM" id="SSF56059">
    <property type="entry name" value="Glutathione synthetase ATP-binding domain-like"/>
    <property type="match status" value="1"/>
</dbReference>
<keyword evidence="2" id="KW-0479">Metal-binding</keyword>
<evidence type="ECO:0000256" key="5">
    <source>
        <dbReference type="ARBA" id="ARBA00022842"/>
    </source>
</evidence>
<keyword evidence="5" id="KW-0460">Magnesium</keyword>
<dbReference type="Proteomes" id="UP000192277">
    <property type="component" value="Unassembled WGS sequence"/>
</dbReference>
<sequence length="376" mass="43860">MKRIAIQPRNNWQQAVEKLGFGFHTSNVPYWDESAYYSFSMEEILTIEQATVDLWQLCLQAVQYTIDNKLYDRFHIPAAFVPYLEQSWEEEYPSIYGRFDFCYRDGQVKLLEFNADTPTSLFEAGIIQWFWLQDLDNSKDQFNSIHEKLIAHLVEVRSYLYPGPLHFACLKETLEDFTNVQYLRDCAMQAGIDTRFIFVEDIGWDPQQRIFADIENKPIKNLFKLYPWEWLMGDEFGKNILLDENEALFIEPAWKMILSNKAILPLLWELFPNHPNLLPAYFTSEQLTSYVKKPILSREGANIDLVVDSDVICHTDGEYGGEGYIYQQLFSLPDFDHNYPLIGSWIIGEQPAGIGIRESNTLITDNVSRFIPHLIG</sequence>
<dbReference type="Pfam" id="PF03738">
    <property type="entry name" value="GSP_synth"/>
    <property type="match status" value="1"/>
</dbReference>
<organism evidence="7 8">
    <name type="scientific">Niastella koreensis</name>
    <dbReference type="NCBI Taxonomy" id="354356"/>
    <lineage>
        <taxon>Bacteria</taxon>
        <taxon>Pseudomonadati</taxon>
        <taxon>Bacteroidota</taxon>
        <taxon>Chitinophagia</taxon>
        <taxon>Chitinophagales</taxon>
        <taxon>Chitinophagaceae</taxon>
        <taxon>Niastella</taxon>
    </lineage>
</organism>
<keyword evidence="4" id="KW-0067">ATP-binding</keyword>
<dbReference type="InterPro" id="IPR016185">
    <property type="entry name" value="PreATP-grasp_dom_sf"/>
</dbReference>
<keyword evidence="1" id="KW-0436">Ligase</keyword>
<evidence type="ECO:0000256" key="4">
    <source>
        <dbReference type="ARBA" id="ARBA00022840"/>
    </source>
</evidence>
<proteinExistence type="predicted"/>
<accession>A0ABX3NZ26</accession>
<keyword evidence="8" id="KW-1185">Reference proteome</keyword>
<reference evidence="7 8" key="1">
    <citation type="submission" date="2016-04" db="EMBL/GenBank/DDBJ databases">
        <authorList>
            <person name="Chen L."/>
            <person name="Zhuang W."/>
            <person name="Wang G."/>
        </authorList>
    </citation>
    <scope>NUCLEOTIDE SEQUENCE [LARGE SCALE GENOMIC DNA]</scope>
    <source>
        <strain evidence="8">GR20</strain>
    </source>
</reference>
<evidence type="ECO:0000259" key="6">
    <source>
        <dbReference type="Pfam" id="PF03738"/>
    </source>
</evidence>
<keyword evidence="3" id="KW-0547">Nucleotide-binding</keyword>
<evidence type="ECO:0000256" key="3">
    <source>
        <dbReference type="ARBA" id="ARBA00022741"/>
    </source>
</evidence>
<protein>
    <submittedName>
        <fullName evidence="7">Glutathionylspermidine synthase</fullName>
    </submittedName>
</protein>
<dbReference type="InterPro" id="IPR005494">
    <property type="entry name" value="GSPS_pre-ATP-grasp-like_dom"/>
</dbReference>
<dbReference type="SUPFAM" id="SSF52440">
    <property type="entry name" value="PreATP-grasp domain"/>
    <property type="match status" value="1"/>
</dbReference>
<evidence type="ECO:0000313" key="7">
    <source>
        <dbReference type="EMBL" id="OQP50145.1"/>
    </source>
</evidence>
<evidence type="ECO:0000256" key="1">
    <source>
        <dbReference type="ARBA" id="ARBA00022598"/>
    </source>
</evidence>
<dbReference type="EMBL" id="LWBO01000007">
    <property type="protein sequence ID" value="OQP50145.1"/>
    <property type="molecule type" value="Genomic_DNA"/>
</dbReference>
<dbReference type="Gene3D" id="3.30.1490.330">
    <property type="match status" value="1"/>
</dbReference>
<name>A0ABX3NZ26_9BACT</name>
<feature type="domain" description="Glutathionylspermidine synthase pre-ATP-grasp-like" evidence="6">
    <location>
        <begin position="12"/>
        <end position="375"/>
    </location>
</feature>